<evidence type="ECO:0000313" key="1">
    <source>
        <dbReference type="EMBL" id="EOQ98291.1"/>
    </source>
</evidence>
<dbReference type="Proteomes" id="UP000013984">
    <property type="component" value="Unassembled WGS sequence"/>
</dbReference>
<reference evidence="1" key="1">
    <citation type="submission" date="2013-04" db="EMBL/GenBank/DDBJ databases">
        <authorList>
            <person name="Harkins D.M."/>
            <person name="Durkin A.S."/>
            <person name="Brinkac L.M."/>
            <person name="Haft D.H."/>
            <person name="Selengut J.D."/>
            <person name="Sanka R."/>
            <person name="DePew J."/>
            <person name="Purushe J."/>
            <person name="Galloway R.L."/>
            <person name="Vinetz J.M."/>
            <person name="Sutton G.G."/>
            <person name="Nierman W.C."/>
            <person name="Fouts D.E."/>
        </authorList>
    </citation>
    <scope>NUCLEOTIDE SEQUENCE [LARGE SCALE GENOMIC DNA]</scope>
    <source>
        <strain evidence="1">CDC</strain>
    </source>
</reference>
<dbReference type="OrthoDB" id="343537at2"/>
<protein>
    <submittedName>
        <fullName evidence="1">Uncharacterized protein</fullName>
    </submittedName>
</protein>
<dbReference type="EMBL" id="AOGZ02000005">
    <property type="protein sequence ID" value="EOQ98291.1"/>
    <property type="molecule type" value="Genomic_DNA"/>
</dbReference>
<sequence>MLLTTTTSIKLDQIKDNKYFNLTKEKYPFFTQECYIYFNEPIFSLQNAEIKPHEDKIEIMGKIENDDMHLIYLGYWNLQTVSPYHLKLIRNSLINNSICKELPEPKKNR</sequence>
<comment type="caution">
    <text evidence="1">The sequence shown here is derived from an EMBL/GenBank/DDBJ whole genome shotgun (WGS) entry which is preliminary data.</text>
</comment>
<dbReference type="AlphaFoldDB" id="R9A837"/>
<name>R9A837_9LEPT</name>
<proteinExistence type="predicted"/>
<keyword evidence="2" id="KW-1185">Reference proteome</keyword>
<evidence type="ECO:0000313" key="2">
    <source>
        <dbReference type="Proteomes" id="UP000013984"/>
    </source>
</evidence>
<gene>
    <name evidence="1" type="ORF">LEP1GSC195_1487</name>
</gene>
<organism evidence="1 2">
    <name type="scientific">Leptospira wolbachii serovar Codice str. CDC</name>
    <dbReference type="NCBI Taxonomy" id="1218599"/>
    <lineage>
        <taxon>Bacteria</taxon>
        <taxon>Pseudomonadati</taxon>
        <taxon>Spirochaetota</taxon>
        <taxon>Spirochaetia</taxon>
        <taxon>Leptospirales</taxon>
        <taxon>Leptospiraceae</taxon>
        <taxon>Leptospira</taxon>
    </lineage>
</organism>
<accession>R9A837</accession>